<dbReference type="AlphaFoldDB" id="A0A2P1PMK8"/>
<reference evidence="2 3" key="1">
    <citation type="submission" date="2018-03" db="EMBL/GenBank/DDBJ databases">
        <title>Ahniella affigens gen. nov., sp. nov., a gammaproteobacterium isolated from sandy soil near a stream.</title>
        <authorList>
            <person name="Ko Y."/>
            <person name="Kim J.-H."/>
        </authorList>
    </citation>
    <scope>NUCLEOTIDE SEQUENCE [LARGE SCALE GENOMIC DNA]</scope>
    <source>
        <strain evidence="2 3">D13</strain>
    </source>
</reference>
<feature type="domain" description="Thiol:disulfide interchange protein DsbD N-terminal" evidence="1">
    <location>
        <begin position="50"/>
        <end position="158"/>
    </location>
</feature>
<organism evidence="2 3">
    <name type="scientific">Ahniella affigens</name>
    <dbReference type="NCBI Taxonomy" id="2021234"/>
    <lineage>
        <taxon>Bacteria</taxon>
        <taxon>Pseudomonadati</taxon>
        <taxon>Pseudomonadota</taxon>
        <taxon>Gammaproteobacteria</taxon>
        <taxon>Lysobacterales</taxon>
        <taxon>Rhodanobacteraceae</taxon>
        <taxon>Ahniella</taxon>
    </lineage>
</organism>
<proteinExistence type="predicted"/>
<sequence>MNVRWLLNATTIGLVAGGLNLFGSSLAMAAEVPTLPVRAELIAAVDHALIGGGMTIGLRLQHVPHWHSYWRNPGDSGMVTNITWKLPEGVRVSEFSWPAPKRFVFEGLDNFGYGDDLLLPMRLSVDPAVVGTDITIEGTAKWLACESICIPGKAELSLRLPLTKTVTALRPNAAAKPLFDQARMMQPLPVAAVGSANVTDAAVRVRLPAAELPDVARLDAFVEERALVMHKPAAMRRDGNELVLQFDRSEYFSAAPEQMHVVLTDATTKHAWRFQAPISTSQP</sequence>
<evidence type="ECO:0000313" key="3">
    <source>
        <dbReference type="Proteomes" id="UP000241074"/>
    </source>
</evidence>
<dbReference type="Proteomes" id="UP000241074">
    <property type="component" value="Chromosome"/>
</dbReference>
<accession>A0A2P1PMK8</accession>
<protein>
    <recommendedName>
        <fullName evidence="1">Thiol:disulfide interchange protein DsbD N-terminal domain-containing protein</fullName>
    </recommendedName>
</protein>
<gene>
    <name evidence="2" type="ORF">C7S18_02200</name>
</gene>
<evidence type="ECO:0000313" key="2">
    <source>
        <dbReference type="EMBL" id="AVP96075.1"/>
    </source>
</evidence>
<reference evidence="2 3" key="2">
    <citation type="submission" date="2018-03" db="EMBL/GenBank/DDBJ databases">
        <authorList>
            <person name="Keele B.F."/>
        </authorList>
    </citation>
    <scope>NUCLEOTIDE SEQUENCE [LARGE SCALE GENOMIC DNA]</scope>
    <source>
        <strain evidence="2 3">D13</strain>
    </source>
</reference>
<dbReference type="InterPro" id="IPR028250">
    <property type="entry name" value="DsbDN"/>
</dbReference>
<dbReference type="OrthoDB" id="9811036at2"/>
<dbReference type="KEGG" id="xba:C7S18_02200"/>
<dbReference type="EMBL" id="CP027860">
    <property type="protein sequence ID" value="AVP96075.1"/>
    <property type="molecule type" value="Genomic_DNA"/>
</dbReference>
<name>A0A2P1PMK8_9GAMM</name>
<dbReference type="RefSeq" id="WP_106890004.1">
    <property type="nucleotide sequence ID" value="NZ_CP027860.1"/>
</dbReference>
<dbReference type="Pfam" id="PF11412">
    <property type="entry name" value="DsbD_N"/>
    <property type="match status" value="1"/>
</dbReference>
<evidence type="ECO:0000259" key="1">
    <source>
        <dbReference type="Pfam" id="PF11412"/>
    </source>
</evidence>
<keyword evidence="3" id="KW-1185">Reference proteome</keyword>